<dbReference type="AlphaFoldDB" id="A0A556TR07"/>
<dbReference type="EMBL" id="VCAZ01000012">
    <property type="protein sequence ID" value="TSK42073.1"/>
    <property type="molecule type" value="Genomic_DNA"/>
</dbReference>
<keyword evidence="2 9" id="KW-0863">Zinc-finger</keyword>
<evidence type="ECO:0000256" key="7">
    <source>
        <dbReference type="ARBA" id="ARBA00041576"/>
    </source>
</evidence>
<dbReference type="GO" id="GO:0006541">
    <property type="term" value="P:glutamine metabolic process"/>
    <property type="evidence" value="ECO:0007669"/>
    <property type="project" value="TreeGrafter"/>
</dbReference>
<feature type="domain" description="CN hydrolase" evidence="11">
    <location>
        <begin position="1"/>
        <end position="334"/>
    </location>
</feature>
<dbReference type="GO" id="GO:0008270">
    <property type="term" value="F:zinc ion binding"/>
    <property type="evidence" value="ECO:0007669"/>
    <property type="project" value="UniProtKB-KW"/>
</dbReference>
<evidence type="ECO:0000259" key="11">
    <source>
        <dbReference type="PROSITE" id="PS50263"/>
    </source>
</evidence>
<dbReference type="InterPro" id="IPR036526">
    <property type="entry name" value="C-N_Hydrolase_sf"/>
</dbReference>
<dbReference type="GO" id="GO:0006107">
    <property type="term" value="P:oxaloacetate metabolic process"/>
    <property type="evidence" value="ECO:0007669"/>
    <property type="project" value="TreeGrafter"/>
</dbReference>
<sequence length="363" mass="41583">MPESCVAWGCKNRRTIKNKSRGITFHRFPKNVQLRKQWEIAVRREGFSASESSVLCSEHFKPKDFDRTGQTVRIRDGAKPSIFNFPPHLQKFVATRKTRTSQKAEESWSVECSQPVQKIQPPLPNVDHSYVLPSSPTGLKARLCEAFARVERLERELRNMKDRERRAKRTGTPARTRMMDALTYRSYRLKQPMKRLDSSVRHRRSRKNPFPGVGDSESRQQFIRCLKPVTLCKVGVGICYDIRFAELAQIYARKGCQLLVYPGAFNLTTGPAHWELLQRARALDNQVYVATASPARDESASYVAWGYSSVVNPWGEVITKAGSDESVVYADIDLQYLADIRQQIPITTQRRNDIYTVNLLNEG</sequence>
<evidence type="ECO:0000313" key="13">
    <source>
        <dbReference type="EMBL" id="TSK42073.1"/>
    </source>
</evidence>
<dbReference type="SUPFAM" id="SSF56317">
    <property type="entry name" value="Carbon-nitrogen hydrolase"/>
    <property type="match status" value="1"/>
</dbReference>
<evidence type="ECO:0000256" key="5">
    <source>
        <dbReference type="ARBA" id="ARBA00036637"/>
    </source>
</evidence>
<dbReference type="PROSITE" id="PS50950">
    <property type="entry name" value="ZF_THAP"/>
    <property type="match status" value="1"/>
</dbReference>
<dbReference type="InterPro" id="IPR003010">
    <property type="entry name" value="C-N_Hydrolase"/>
</dbReference>
<comment type="caution">
    <text evidence="13">The sequence shown here is derived from an EMBL/GenBank/DDBJ whole genome shotgun (WGS) entry which is preliminary data.</text>
</comment>
<comment type="catalytic activity">
    <reaction evidence="8">
        <text>2-oxosuccinamate + H2O = oxaloacetate + NH4(+)</text>
        <dbReference type="Rhea" id="RHEA:59412"/>
        <dbReference type="ChEBI" id="CHEBI:15377"/>
        <dbReference type="ChEBI" id="CHEBI:16452"/>
        <dbReference type="ChEBI" id="CHEBI:28938"/>
        <dbReference type="ChEBI" id="CHEBI:57735"/>
        <dbReference type="EC" id="3.5.1.3"/>
    </reaction>
    <physiologicalReaction direction="left-to-right" evidence="8">
        <dbReference type="Rhea" id="RHEA:59413"/>
    </physiologicalReaction>
</comment>
<dbReference type="PROSITE" id="PS50263">
    <property type="entry name" value="CN_HYDROLASE"/>
    <property type="match status" value="1"/>
</dbReference>
<evidence type="ECO:0000256" key="3">
    <source>
        <dbReference type="ARBA" id="ARBA00022833"/>
    </source>
</evidence>
<evidence type="ECO:0000256" key="6">
    <source>
        <dbReference type="ARBA" id="ARBA00039118"/>
    </source>
</evidence>
<evidence type="ECO:0000256" key="1">
    <source>
        <dbReference type="ARBA" id="ARBA00022723"/>
    </source>
</evidence>
<accession>A0A556TR07</accession>
<dbReference type="SMART" id="SM00692">
    <property type="entry name" value="DM3"/>
    <property type="match status" value="1"/>
</dbReference>
<keyword evidence="3" id="KW-0862">Zinc</keyword>
<keyword evidence="4 9" id="KW-0238">DNA-binding</keyword>
<protein>
    <recommendedName>
        <fullName evidence="6">omega-amidase</fullName>
        <ecNumber evidence="6">3.5.1.3</ecNumber>
    </recommendedName>
    <alternativeName>
        <fullName evidence="7">Nitrilase homolog 2</fullName>
    </alternativeName>
</protein>
<evidence type="ECO:0000256" key="10">
    <source>
        <dbReference type="SAM" id="MobiDB-lite"/>
    </source>
</evidence>
<evidence type="ECO:0000256" key="4">
    <source>
        <dbReference type="ARBA" id="ARBA00023125"/>
    </source>
</evidence>
<keyword evidence="1" id="KW-0479">Metal-binding</keyword>
<dbReference type="Pfam" id="PF05485">
    <property type="entry name" value="THAP"/>
    <property type="match status" value="1"/>
</dbReference>
<evidence type="ECO:0000256" key="2">
    <source>
        <dbReference type="ARBA" id="ARBA00022771"/>
    </source>
</evidence>
<proteinExistence type="predicted"/>
<dbReference type="SUPFAM" id="SSF57716">
    <property type="entry name" value="Glucocorticoid receptor-like (DNA-binding domain)"/>
    <property type="match status" value="1"/>
</dbReference>
<evidence type="ECO:0000256" key="8">
    <source>
        <dbReference type="ARBA" id="ARBA00048745"/>
    </source>
</evidence>
<dbReference type="Proteomes" id="UP000319801">
    <property type="component" value="Unassembled WGS sequence"/>
</dbReference>
<dbReference type="Pfam" id="PF00795">
    <property type="entry name" value="CN_hydrolase"/>
    <property type="match status" value="1"/>
</dbReference>
<dbReference type="SMART" id="SM00980">
    <property type="entry name" value="THAP"/>
    <property type="match status" value="1"/>
</dbReference>
<dbReference type="Gene3D" id="3.60.110.10">
    <property type="entry name" value="Carbon-nitrogen hydrolase"/>
    <property type="match status" value="1"/>
</dbReference>
<dbReference type="InterPro" id="IPR038441">
    <property type="entry name" value="THAP_Znf_sf"/>
</dbReference>
<feature type="region of interest" description="Disordered" evidence="10">
    <location>
        <begin position="195"/>
        <end position="215"/>
    </location>
</feature>
<dbReference type="Gene3D" id="6.20.210.20">
    <property type="entry name" value="THAP domain"/>
    <property type="match status" value="1"/>
</dbReference>
<feature type="domain" description="THAP-type" evidence="12">
    <location>
        <begin position="1"/>
        <end position="83"/>
    </location>
</feature>
<dbReference type="GO" id="GO:0050152">
    <property type="term" value="F:omega-amidase activity"/>
    <property type="evidence" value="ECO:0007669"/>
    <property type="project" value="UniProtKB-EC"/>
</dbReference>
<dbReference type="EC" id="3.5.1.3" evidence="6"/>
<dbReference type="OrthoDB" id="10250282at2759"/>
<dbReference type="GO" id="GO:0003677">
    <property type="term" value="F:DNA binding"/>
    <property type="evidence" value="ECO:0007669"/>
    <property type="project" value="UniProtKB-UniRule"/>
</dbReference>
<dbReference type="InterPro" id="IPR006612">
    <property type="entry name" value="THAP_Znf"/>
</dbReference>
<dbReference type="PANTHER" id="PTHR23088">
    <property type="entry name" value="NITRILASE-RELATED"/>
    <property type="match status" value="1"/>
</dbReference>
<gene>
    <name evidence="13" type="ORF">Baya_4541</name>
</gene>
<dbReference type="PANTHER" id="PTHR23088:SF30">
    <property type="entry name" value="OMEGA-AMIDASE NIT2"/>
    <property type="match status" value="1"/>
</dbReference>
<evidence type="ECO:0000259" key="12">
    <source>
        <dbReference type="PROSITE" id="PS50950"/>
    </source>
</evidence>
<name>A0A556TR07_BAGYA</name>
<organism evidence="13 14">
    <name type="scientific">Bagarius yarrelli</name>
    <name type="common">Goonch</name>
    <name type="synonym">Bagrus yarrelli</name>
    <dbReference type="NCBI Taxonomy" id="175774"/>
    <lineage>
        <taxon>Eukaryota</taxon>
        <taxon>Metazoa</taxon>
        <taxon>Chordata</taxon>
        <taxon>Craniata</taxon>
        <taxon>Vertebrata</taxon>
        <taxon>Euteleostomi</taxon>
        <taxon>Actinopterygii</taxon>
        <taxon>Neopterygii</taxon>
        <taxon>Teleostei</taxon>
        <taxon>Ostariophysi</taxon>
        <taxon>Siluriformes</taxon>
        <taxon>Sisoridae</taxon>
        <taxon>Sisorinae</taxon>
        <taxon>Bagarius</taxon>
    </lineage>
</organism>
<evidence type="ECO:0000313" key="14">
    <source>
        <dbReference type="Proteomes" id="UP000319801"/>
    </source>
</evidence>
<dbReference type="GO" id="GO:0005739">
    <property type="term" value="C:mitochondrion"/>
    <property type="evidence" value="ECO:0007669"/>
    <property type="project" value="TreeGrafter"/>
</dbReference>
<evidence type="ECO:0000256" key="9">
    <source>
        <dbReference type="PROSITE-ProRule" id="PRU00309"/>
    </source>
</evidence>
<keyword evidence="14" id="KW-1185">Reference proteome</keyword>
<dbReference type="GO" id="GO:0006528">
    <property type="term" value="P:asparagine metabolic process"/>
    <property type="evidence" value="ECO:0007669"/>
    <property type="project" value="TreeGrafter"/>
</dbReference>
<reference evidence="13 14" key="1">
    <citation type="journal article" date="2019" name="Genome Biol. Evol.">
        <title>Whole-Genome Sequencing of the Giant Devil Catfish, Bagarius yarrelli.</title>
        <authorList>
            <person name="Jiang W."/>
            <person name="Lv Y."/>
            <person name="Cheng L."/>
            <person name="Yang K."/>
            <person name="Chao B."/>
            <person name="Wang X."/>
            <person name="Li Y."/>
            <person name="Pan X."/>
            <person name="You X."/>
            <person name="Zhang Y."/>
            <person name="Yang J."/>
            <person name="Li J."/>
            <person name="Zhang X."/>
            <person name="Liu S."/>
            <person name="Sun C."/>
            <person name="Yang J."/>
            <person name="Shi Q."/>
        </authorList>
    </citation>
    <scope>NUCLEOTIDE SEQUENCE [LARGE SCALE GENOMIC DNA]</scope>
    <source>
        <strain evidence="13">JWS20170419001</strain>
        <tissue evidence="13">Muscle</tissue>
    </source>
</reference>
<comment type="catalytic activity">
    <reaction evidence="5">
        <text>2-oxoglutaramate + H2O = 2-oxoglutarate + NH4(+)</text>
        <dbReference type="Rhea" id="RHEA:32963"/>
        <dbReference type="ChEBI" id="CHEBI:15377"/>
        <dbReference type="ChEBI" id="CHEBI:16769"/>
        <dbReference type="ChEBI" id="CHEBI:16810"/>
        <dbReference type="ChEBI" id="CHEBI:28938"/>
        <dbReference type="EC" id="3.5.1.3"/>
    </reaction>
    <physiologicalReaction direction="left-to-right" evidence="5">
        <dbReference type="Rhea" id="RHEA:32964"/>
    </physiologicalReaction>
</comment>